<reference evidence="2 3" key="1">
    <citation type="submission" date="2024-04" db="EMBL/GenBank/DDBJ databases">
        <title>Luteolibacter sp. isolated from soil.</title>
        <authorList>
            <person name="An J."/>
        </authorList>
    </citation>
    <scope>NUCLEOTIDE SEQUENCE [LARGE SCALE GENOMIC DNA]</scope>
    <source>
        <strain evidence="2 3">Y139</strain>
    </source>
</reference>
<keyword evidence="1" id="KW-0472">Membrane</keyword>
<gene>
    <name evidence="2" type="ORF">WKV53_14185</name>
</gene>
<evidence type="ECO:0000313" key="2">
    <source>
        <dbReference type="EMBL" id="MEK7951662.1"/>
    </source>
</evidence>
<evidence type="ECO:0000313" key="3">
    <source>
        <dbReference type="Proteomes" id="UP001371305"/>
    </source>
</evidence>
<keyword evidence="3" id="KW-1185">Reference proteome</keyword>
<proteinExistence type="predicted"/>
<accession>A0ABU9AX93</accession>
<protein>
    <recommendedName>
        <fullName evidence="4">Cytochrome c-type biogenesis protein CcmF C-terminal domain-containing protein</fullName>
    </recommendedName>
</protein>
<dbReference type="Proteomes" id="UP001371305">
    <property type="component" value="Unassembled WGS sequence"/>
</dbReference>
<comment type="caution">
    <text evidence="2">The sequence shown here is derived from an EMBL/GenBank/DDBJ whole genome shotgun (WGS) entry which is preliminary data.</text>
</comment>
<keyword evidence="1" id="KW-1133">Transmembrane helix</keyword>
<evidence type="ECO:0000256" key="1">
    <source>
        <dbReference type="SAM" id="Phobius"/>
    </source>
</evidence>
<feature type="transmembrane region" description="Helical" evidence="1">
    <location>
        <begin position="21"/>
        <end position="42"/>
    </location>
</feature>
<evidence type="ECO:0008006" key="4">
    <source>
        <dbReference type="Google" id="ProtNLM"/>
    </source>
</evidence>
<name>A0ABU9AX93_9BACT</name>
<feature type="transmembrane region" description="Helical" evidence="1">
    <location>
        <begin position="119"/>
        <end position="142"/>
    </location>
</feature>
<keyword evidence="1" id="KW-0812">Transmembrane</keyword>
<sequence length="158" mass="18802">MGKLIYQSVSMMNDVMRPRGIFWWKSFWLGLAMLCFLGWVGVRSVDRHESVIRRGPGTKFVEAGYFQGVFRVIDGKSDLELDTARVRWESQKFGRRIEEEKRRWALGATTWEAYFTQKWWIAFPMWVLPAGWAVLWVGLLGWRWRRVRRHLTEMEAVG</sequence>
<organism evidence="2 3">
    <name type="scientific">Luteolibacter soli</name>
    <dbReference type="NCBI Taxonomy" id="3135280"/>
    <lineage>
        <taxon>Bacteria</taxon>
        <taxon>Pseudomonadati</taxon>
        <taxon>Verrucomicrobiota</taxon>
        <taxon>Verrucomicrobiia</taxon>
        <taxon>Verrucomicrobiales</taxon>
        <taxon>Verrucomicrobiaceae</taxon>
        <taxon>Luteolibacter</taxon>
    </lineage>
</organism>
<dbReference type="EMBL" id="JBBUKT010000005">
    <property type="protein sequence ID" value="MEK7951662.1"/>
    <property type="molecule type" value="Genomic_DNA"/>
</dbReference>